<dbReference type="Pfam" id="PF13646">
    <property type="entry name" value="HEAT_2"/>
    <property type="match status" value="1"/>
</dbReference>
<gene>
    <name evidence="6" type="ORF">P5G65_03670</name>
</gene>
<dbReference type="EMBL" id="JAROBY010000007">
    <property type="protein sequence ID" value="MEB4792979.1"/>
    <property type="molecule type" value="Genomic_DNA"/>
</dbReference>
<evidence type="ECO:0000256" key="4">
    <source>
        <dbReference type="ARBA" id="ARBA00022840"/>
    </source>
</evidence>
<proteinExistence type="inferred from homology"/>
<organism evidence="6 7">
    <name type="scientific">Paenibacillus chondroitinus</name>
    <dbReference type="NCBI Taxonomy" id="59842"/>
    <lineage>
        <taxon>Bacteria</taxon>
        <taxon>Bacillati</taxon>
        <taxon>Bacillota</taxon>
        <taxon>Bacilli</taxon>
        <taxon>Bacillales</taxon>
        <taxon>Paenibacillaceae</taxon>
        <taxon>Paenibacillus</taxon>
    </lineage>
</organism>
<dbReference type="InterPro" id="IPR003439">
    <property type="entry name" value="ABC_transporter-like_ATP-bd"/>
</dbReference>
<dbReference type="InterPro" id="IPR050319">
    <property type="entry name" value="ABC_transp_ATP-bind"/>
</dbReference>
<name>A0ABU6D5K8_9BACL</name>
<evidence type="ECO:0000256" key="3">
    <source>
        <dbReference type="ARBA" id="ARBA00022741"/>
    </source>
</evidence>
<dbReference type="Gene3D" id="1.25.10.10">
    <property type="entry name" value="Leucine-rich Repeat Variant"/>
    <property type="match status" value="1"/>
</dbReference>
<dbReference type="InterPro" id="IPR011989">
    <property type="entry name" value="ARM-like"/>
</dbReference>
<feature type="domain" description="ABC transporter" evidence="5">
    <location>
        <begin position="2"/>
        <end position="32"/>
    </location>
</feature>
<evidence type="ECO:0000259" key="5">
    <source>
        <dbReference type="Pfam" id="PF00005"/>
    </source>
</evidence>
<keyword evidence="7" id="KW-1185">Reference proteome</keyword>
<dbReference type="SUPFAM" id="SSF48371">
    <property type="entry name" value="ARM repeat"/>
    <property type="match status" value="1"/>
</dbReference>
<protein>
    <submittedName>
        <fullName evidence="6">HEAT repeat domain-containing protein</fullName>
    </submittedName>
</protein>
<dbReference type="PANTHER" id="PTHR43776:SF7">
    <property type="entry name" value="D,D-DIPEPTIDE TRANSPORT ATP-BINDING PROTEIN DDPF-RELATED"/>
    <property type="match status" value="1"/>
</dbReference>
<keyword evidence="3" id="KW-0547">Nucleotide-binding</keyword>
<accession>A0ABU6D5K8</accession>
<comment type="similarity">
    <text evidence="1">Belongs to the ABC transporter superfamily.</text>
</comment>
<dbReference type="Gene3D" id="3.40.50.300">
    <property type="entry name" value="P-loop containing nucleotide triphosphate hydrolases"/>
    <property type="match status" value="1"/>
</dbReference>
<keyword evidence="4" id="KW-0067">ATP-binding</keyword>
<evidence type="ECO:0000256" key="2">
    <source>
        <dbReference type="ARBA" id="ARBA00022448"/>
    </source>
</evidence>
<evidence type="ECO:0000313" key="7">
    <source>
        <dbReference type="Proteomes" id="UP001355653"/>
    </source>
</evidence>
<comment type="caution">
    <text evidence="6">The sequence shown here is derived from an EMBL/GenBank/DDBJ whole genome shotgun (WGS) entry which is preliminary data.</text>
</comment>
<dbReference type="Pfam" id="PF00005">
    <property type="entry name" value="ABC_tran"/>
    <property type="match status" value="1"/>
</dbReference>
<dbReference type="PANTHER" id="PTHR43776">
    <property type="entry name" value="TRANSPORT ATP-BINDING PROTEIN"/>
    <property type="match status" value="1"/>
</dbReference>
<dbReference type="Proteomes" id="UP001355653">
    <property type="component" value="Unassembled WGS sequence"/>
</dbReference>
<sequence>MNECSGGQKQRIAVARALSMSPELLVADEITSALDPSTEHELQQLLLSLKQSEGMTILYITHRLETIAGFADRVAVMKDGVIQETGTGNNLQTPPYKGFELIYIIRLTIILWRDLMGDYKRYIPLLATKEGWQAAYAILDHAGKLALDDILEGLENQNWKIRKWCTALLDHNADQRSIDPLVARLTDSYADVRRHAVHSIGCQSCKDESLCMDIIALLIERAMKDTSIAVRRSAVHMLGNQPYDIRASEALEYILNKEKDRKLLFNAMWSLKQQKTRLLGQTL</sequence>
<dbReference type="InterPro" id="IPR027417">
    <property type="entry name" value="P-loop_NTPase"/>
</dbReference>
<dbReference type="SUPFAM" id="SSF52540">
    <property type="entry name" value="P-loop containing nucleoside triphosphate hydrolases"/>
    <property type="match status" value="1"/>
</dbReference>
<keyword evidence="2" id="KW-0813">Transport</keyword>
<evidence type="ECO:0000313" key="6">
    <source>
        <dbReference type="EMBL" id="MEB4792979.1"/>
    </source>
</evidence>
<evidence type="ECO:0000256" key="1">
    <source>
        <dbReference type="ARBA" id="ARBA00005417"/>
    </source>
</evidence>
<reference evidence="6 7" key="1">
    <citation type="submission" date="2023-03" db="EMBL/GenBank/DDBJ databases">
        <title>Bacillus Genome Sequencing.</title>
        <authorList>
            <person name="Dunlap C."/>
        </authorList>
    </citation>
    <scope>NUCLEOTIDE SEQUENCE [LARGE SCALE GENOMIC DNA]</scope>
    <source>
        <strain evidence="6 7">NRS-1351</strain>
    </source>
</reference>
<dbReference type="InterPro" id="IPR016024">
    <property type="entry name" value="ARM-type_fold"/>
</dbReference>